<comment type="similarity">
    <text evidence="6">Belongs to the NMT family.</text>
</comment>
<reference evidence="8 9" key="1">
    <citation type="submission" date="2019-04" db="EMBL/GenBank/DDBJ databases">
        <title>The sequence and de novo assembly of Takifugu bimaculatus genome using PacBio and Hi-C technologies.</title>
        <authorList>
            <person name="Xu P."/>
            <person name="Liu B."/>
            <person name="Zhou Z."/>
        </authorList>
    </citation>
    <scope>NUCLEOTIDE SEQUENCE [LARGE SCALE GENOMIC DNA]</scope>
    <source>
        <strain evidence="8">TB-2018</strain>
        <tissue evidence="8">Muscle</tissue>
    </source>
</reference>
<evidence type="ECO:0000256" key="2">
    <source>
        <dbReference type="ARBA" id="ARBA00004514"/>
    </source>
</evidence>
<keyword evidence="3" id="KW-0597">Phosphoprotein</keyword>
<comment type="caution">
    <text evidence="8">The sequence shown here is derived from an EMBL/GenBank/DDBJ whole genome shotgun (WGS) entry which is preliminary data.</text>
</comment>
<dbReference type="AlphaFoldDB" id="A0A4Z2CHZ8"/>
<name>A0A4Z2CHZ8_9TELE</name>
<proteinExistence type="inferred from homology"/>
<dbReference type="PANTHER" id="PTHR11377">
    <property type="entry name" value="N-MYRISTOYL TRANSFERASE"/>
    <property type="match status" value="1"/>
</dbReference>
<comment type="function">
    <text evidence="5">Adds a myristoyl group to the N-terminal glycine residue of certain cellular proteins.</text>
</comment>
<evidence type="ECO:0000256" key="4">
    <source>
        <dbReference type="ARBA" id="ARBA00048276"/>
    </source>
</evidence>
<dbReference type="Proteomes" id="UP000516260">
    <property type="component" value="Chromosome 1"/>
</dbReference>
<keyword evidence="5" id="KW-0012">Acyltransferase</keyword>
<dbReference type="Pfam" id="PF02799">
    <property type="entry name" value="NMT_C"/>
    <property type="match status" value="1"/>
</dbReference>
<comment type="subcellular location">
    <subcellularLocation>
        <location evidence="2">Cytoplasm</location>
        <location evidence="2">Cytosol</location>
    </subcellularLocation>
    <subcellularLocation>
        <location evidence="1">Membrane</location>
        <topology evidence="1">Peripheral membrane protein</topology>
    </subcellularLocation>
</comment>
<keyword evidence="9" id="KW-1185">Reference proteome</keyword>
<evidence type="ECO:0000256" key="3">
    <source>
        <dbReference type="ARBA" id="ARBA00022553"/>
    </source>
</evidence>
<sequence length="201" mass="22919">MWDCDRHTDGSCVGFLKVTKIPGLRPATKGDLEEIHSLLQENIRKFHLNTILSLQEVEHWLLPRENVVDTYVVEELDGTLTGVVSFYSIFSRLLNQPVHTGLKAAHLLFVISTATNLVDLMKDTLILAKSKGCDIFSAHDVMDNSSFLKQLKFNVDDVSLHYYLYNWMCPKISPDKTPKSQGFQHWADFDGMRHLTPRESA</sequence>
<dbReference type="SUPFAM" id="SSF55729">
    <property type="entry name" value="Acyl-CoA N-acyltransferases (Nat)"/>
    <property type="match status" value="1"/>
</dbReference>
<feature type="domain" description="Glycylpeptide N-tetradecanoyltransferase C-terminal" evidence="7">
    <location>
        <begin position="18"/>
        <end position="179"/>
    </location>
</feature>
<dbReference type="GO" id="GO:0005829">
    <property type="term" value="C:cytosol"/>
    <property type="evidence" value="ECO:0007669"/>
    <property type="project" value="UniProtKB-SubCell"/>
</dbReference>
<dbReference type="Gene3D" id="3.40.630.170">
    <property type="match status" value="1"/>
</dbReference>
<dbReference type="GO" id="GO:0016020">
    <property type="term" value="C:membrane"/>
    <property type="evidence" value="ECO:0007669"/>
    <property type="project" value="UniProtKB-SubCell"/>
</dbReference>
<evidence type="ECO:0000313" key="9">
    <source>
        <dbReference type="Proteomes" id="UP000516260"/>
    </source>
</evidence>
<evidence type="ECO:0000256" key="1">
    <source>
        <dbReference type="ARBA" id="ARBA00004170"/>
    </source>
</evidence>
<protein>
    <recommendedName>
        <fullName evidence="5">Glycylpeptide N-tetradecanoyltransferase</fullName>
        <ecNumber evidence="5">2.3.1.97</ecNumber>
    </recommendedName>
</protein>
<dbReference type="InterPro" id="IPR016181">
    <property type="entry name" value="Acyl_CoA_acyltransferase"/>
</dbReference>
<evidence type="ECO:0000256" key="5">
    <source>
        <dbReference type="RuleBase" id="RU000586"/>
    </source>
</evidence>
<evidence type="ECO:0000256" key="6">
    <source>
        <dbReference type="RuleBase" id="RU004178"/>
    </source>
</evidence>
<dbReference type="EC" id="2.3.1.97" evidence="5"/>
<accession>A0A4Z2CHZ8</accession>
<dbReference type="GO" id="GO:0004379">
    <property type="term" value="F:glycylpeptide N-tetradecanoyltransferase activity"/>
    <property type="evidence" value="ECO:0007669"/>
    <property type="project" value="UniProtKB-EC"/>
</dbReference>
<evidence type="ECO:0000313" key="8">
    <source>
        <dbReference type="EMBL" id="TNN03858.1"/>
    </source>
</evidence>
<comment type="catalytic activity">
    <reaction evidence="4 5">
        <text>N-terminal glycyl-[protein] + tetradecanoyl-CoA = N-tetradecanoylglycyl-[protein] + CoA + H(+)</text>
        <dbReference type="Rhea" id="RHEA:15521"/>
        <dbReference type="Rhea" id="RHEA-COMP:12666"/>
        <dbReference type="Rhea" id="RHEA-COMP:12667"/>
        <dbReference type="ChEBI" id="CHEBI:15378"/>
        <dbReference type="ChEBI" id="CHEBI:57287"/>
        <dbReference type="ChEBI" id="CHEBI:57385"/>
        <dbReference type="ChEBI" id="CHEBI:64723"/>
        <dbReference type="ChEBI" id="CHEBI:133050"/>
        <dbReference type="EC" id="2.3.1.97"/>
    </reaction>
</comment>
<organism evidence="8 9">
    <name type="scientific">Takifugu bimaculatus</name>
    <dbReference type="NCBI Taxonomy" id="433685"/>
    <lineage>
        <taxon>Eukaryota</taxon>
        <taxon>Metazoa</taxon>
        <taxon>Chordata</taxon>
        <taxon>Craniata</taxon>
        <taxon>Vertebrata</taxon>
        <taxon>Euteleostomi</taxon>
        <taxon>Actinopterygii</taxon>
        <taxon>Neopterygii</taxon>
        <taxon>Teleostei</taxon>
        <taxon>Neoteleostei</taxon>
        <taxon>Acanthomorphata</taxon>
        <taxon>Eupercaria</taxon>
        <taxon>Tetraodontiformes</taxon>
        <taxon>Tetradontoidea</taxon>
        <taxon>Tetraodontidae</taxon>
        <taxon>Takifugu</taxon>
    </lineage>
</organism>
<gene>
    <name evidence="8" type="ORF">fugu_000887</name>
</gene>
<keyword evidence="5" id="KW-0808">Transferase</keyword>
<dbReference type="EMBL" id="SWLE01000001">
    <property type="protein sequence ID" value="TNN03858.1"/>
    <property type="molecule type" value="Genomic_DNA"/>
</dbReference>
<evidence type="ECO:0000259" key="7">
    <source>
        <dbReference type="Pfam" id="PF02799"/>
    </source>
</evidence>
<dbReference type="InterPro" id="IPR000903">
    <property type="entry name" value="NMT"/>
</dbReference>
<dbReference type="PANTHER" id="PTHR11377:SF7">
    <property type="entry name" value="GLYCYLPEPTIDE N-TETRADECANOYLTRANSFERASE 1"/>
    <property type="match status" value="1"/>
</dbReference>
<dbReference type="InterPro" id="IPR022677">
    <property type="entry name" value="NMT_C"/>
</dbReference>